<name>A0A8H5F597_9AGAR</name>
<evidence type="ECO:0000313" key="2">
    <source>
        <dbReference type="EMBL" id="KAF5324072.1"/>
    </source>
</evidence>
<gene>
    <name evidence="2" type="ORF">D9619_011247</name>
</gene>
<reference evidence="2 3" key="1">
    <citation type="journal article" date="2020" name="ISME J.">
        <title>Uncovering the hidden diversity of litter-decomposition mechanisms in mushroom-forming fungi.</title>
        <authorList>
            <person name="Floudas D."/>
            <person name="Bentzer J."/>
            <person name="Ahren D."/>
            <person name="Johansson T."/>
            <person name="Persson P."/>
            <person name="Tunlid A."/>
        </authorList>
    </citation>
    <scope>NUCLEOTIDE SEQUENCE [LARGE SCALE GENOMIC DNA]</scope>
    <source>
        <strain evidence="2 3">CBS 101986</strain>
    </source>
</reference>
<accession>A0A8H5F597</accession>
<feature type="region of interest" description="Disordered" evidence="1">
    <location>
        <begin position="1"/>
        <end position="20"/>
    </location>
</feature>
<feature type="compositionally biased region" description="Basic and acidic residues" evidence="1">
    <location>
        <begin position="1"/>
        <end position="11"/>
    </location>
</feature>
<dbReference type="Proteomes" id="UP000567179">
    <property type="component" value="Unassembled WGS sequence"/>
</dbReference>
<evidence type="ECO:0000256" key="1">
    <source>
        <dbReference type="SAM" id="MobiDB-lite"/>
    </source>
</evidence>
<proteinExistence type="predicted"/>
<dbReference type="EMBL" id="JAACJJ010000016">
    <property type="protein sequence ID" value="KAF5324072.1"/>
    <property type="molecule type" value="Genomic_DNA"/>
</dbReference>
<sequence length="74" mass="8139">MSENTRRKEQRASGGRTTQGSLHIYIYKHNAICAGDEHAGGRGEYEHEHEYHAIFISSPPPAPLREPLIGPGSA</sequence>
<organism evidence="2 3">
    <name type="scientific">Psilocybe cf. subviscida</name>
    <dbReference type="NCBI Taxonomy" id="2480587"/>
    <lineage>
        <taxon>Eukaryota</taxon>
        <taxon>Fungi</taxon>
        <taxon>Dikarya</taxon>
        <taxon>Basidiomycota</taxon>
        <taxon>Agaricomycotina</taxon>
        <taxon>Agaricomycetes</taxon>
        <taxon>Agaricomycetidae</taxon>
        <taxon>Agaricales</taxon>
        <taxon>Agaricineae</taxon>
        <taxon>Strophariaceae</taxon>
        <taxon>Psilocybe</taxon>
    </lineage>
</organism>
<dbReference type="AlphaFoldDB" id="A0A8H5F597"/>
<keyword evidence="3" id="KW-1185">Reference proteome</keyword>
<evidence type="ECO:0000313" key="3">
    <source>
        <dbReference type="Proteomes" id="UP000567179"/>
    </source>
</evidence>
<comment type="caution">
    <text evidence="2">The sequence shown here is derived from an EMBL/GenBank/DDBJ whole genome shotgun (WGS) entry which is preliminary data.</text>
</comment>
<protein>
    <submittedName>
        <fullName evidence="2">Uncharacterized protein</fullName>
    </submittedName>
</protein>